<dbReference type="AlphaFoldDB" id="A0A061GSL0"/>
<organism evidence="1 2">
    <name type="scientific">Theobroma cacao</name>
    <name type="common">Cacao</name>
    <name type="synonym">Cocoa</name>
    <dbReference type="NCBI Taxonomy" id="3641"/>
    <lineage>
        <taxon>Eukaryota</taxon>
        <taxon>Viridiplantae</taxon>
        <taxon>Streptophyta</taxon>
        <taxon>Embryophyta</taxon>
        <taxon>Tracheophyta</taxon>
        <taxon>Spermatophyta</taxon>
        <taxon>Magnoliopsida</taxon>
        <taxon>eudicotyledons</taxon>
        <taxon>Gunneridae</taxon>
        <taxon>Pentapetalae</taxon>
        <taxon>rosids</taxon>
        <taxon>malvids</taxon>
        <taxon>Malvales</taxon>
        <taxon>Malvaceae</taxon>
        <taxon>Byttnerioideae</taxon>
        <taxon>Theobroma</taxon>
    </lineage>
</organism>
<name>A0A061GSL0_THECC</name>
<keyword evidence="2" id="KW-1185">Reference proteome</keyword>
<protein>
    <recommendedName>
        <fullName evidence="3">Reverse transcriptase zinc-binding domain-containing protein</fullName>
    </recommendedName>
</protein>
<dbReference type="EMBL" id="CM001887">
    <property type="protein sequence ID" value="EOY32398.1"/>
    <property type="molecule type" value="Genomic_DNA"/>
</dbReference>
<dbReference type="Gramene" id="EOY32398">
    <property type="protein sequence ID" value="EOY32398"/>
    <property type="gene ID" value="TCM_040298"/>
</dbReference>
<accession>A0A061GSL0</accession>
<dbReference type="OMA" id="FFCENEW"/>
<gene>
    <name evidence="1" type="ORF">TCM_040298</name>
</gene>
<evidence type="ECO:0000313" key="1">
    <source>
        <dbReference type="EMBL" id="EOY32398.1"/>
    </source>
</evidence>
<dbReference type="Proteomes" id="UP000026915">
    <property type="component" value="Chromosome 9"/>
</dbReference>
<sequence length="192" mass="22588">MGRIHGQQKDSLGILGQTYFPGFESALDICSLKDVFKAFSAKLWWQFHTCSNLWTQYMRAKYCNGQISHTIITKPHDSSTWKRIISGRDKTGQQIRWRIGKGELLLWHDAWLDDEPLVNSFPEFSHSMIKVNYFFCENEWDVDKLKSVLLAIIIDEILKVRISYTQEDLAYWALTFDGEFTIKSAWELLRQR</sequence>
<dbReference type="HOGENOM" id="CLU_1542744_0_0_1"/>
<dbReference type="eggNOG" id="KOG1075">
    <property type="taxonomic scope" value="Eukaryota"/>
</dbReference>
<dbReference type="InParanoid" id="A0A061GSL0"/>
<evidence type="ECO:0000313" key="2">
    <source>
        <dbReference type="Proteomes" id="UP000026915"/>
    </source>
</evidence>
<evidence type="ECO:0008006" key="3">
    <source>
        <dbReference type="Google" id="ProtNLM"/>
    </source>
</evidence>
<proteinExistence type="predicted"/>
<reference evidence="1 2" key="1">
    <citation type="journal article" date="2013" name="Genome Biol.">
        <title>The genome sequence of the most widely cultivated cacao type and its use to identify candidate genes regulating pod color.</title>
        <authorList>
            <person name="Motamayor J.C."/>
            <person name="Mockaitis K."/>
            <person name="Schmutz J."/>
            <person name="Haiminen N."/>
            <person name="Iii D.L."/>
            <person name="Cornejo O."/>
            <person name="Findley S.D."/>
            <person name="Zheng P."/>
            <person name="Utro F."/>
            <person name="Royaert S."/>
            <person name="Saski C."/>
            <person name="Jenkins J."/>
            <person name="Podicheti R."/>
            <person name="Zhao M."/>
            <person name="Scheffler B.E."/>
            <person name="Stack J.C."/>
            <person name="Feltus F.A."/>
            <person name="Mustiga G.M."/>
            <person name="Amores F."/>
            <person name="Phillips W."/>
            <person name="Marelli J.P."/>
            <person name="May G.D."/>
            <person name="Shapiro H."/>
            <person name="Ma J."/>
            <person name="Bustamante C.D."/>
            <person name="Schnell R.J."/>
            <person name="Main D."/>
            <person name="Gilbert D."/>
            <person name="Parida L."/>
            <person name="Kuhn D.N."/>
        </authorList>
    </citation>
    <scope>NUCLEOTIDE SEQUENCE [LARGE SCALE GENOMIC DNA]</scope>
    <source>
        <strain evidence="2">cv. Matina 1-6</strain>
    </source>
</reference>